<dbReference type="OrthoDB" id="1917867at2759"/>
<comment type="caution">
    <text evidence="6">The sequence shown here is derived from an EMBL/GenBank/DDBJ whole genome shotgun (WGS) entry which is preliminary data.</text>
</comment>
<comment type="similarity">
    <text evidence="1 4">Belongs to the Frigida family.</text>
</comment>
<reference evidence="6 7" key="1">
    <citation type="submission" date="2020-06" db="EMBL/GenBank/DDBJ databases">
        <title>Transcriptomic and genomic resources for Thalictrum thalictroides and T. hernandezii: Facilitating candidate gene discovery in an emerging model plant lineage.</title>
        <authorList>
            <person name="Arias T."/>
            <person name="Riano-Pachon D.M."/>
            <person name="Di Stilio V.S."/>
        </authorList>
    </citation>
    <scope>NUCLEOTIDE SEQUENCE [LARGE SCALE GENOMIC DNA]</scope>
    <source>
        <strain evidence="7">cv. WT478/WT964</strain>
        <tissue evidence="6">Leaves</tissue>
    </source>
</reference>
<feature type="region of interest" description="Disordered" evidence="5">
    <location>
        <begin position="451"/>
        <end position="495"/>
    </location>
</feature>
<keyword evidence="2 4" id="KW-0221">Differentiation</keyword>
<accession>A0A7J6WRC1</accession>
<evidence type="ECO:0000313" key="6">
    <source>
        <dbReference type="EMBL" id="KAF5199503.1"/>
    </source>
</evidence>
<dbReference type="GO" id="GO:0030154">
    <property type="term" value="P:cell differentiation"/>
    <property type="evidence" value="ECO:0007669"/>
    <property type="project" value="UniProtKB-KW"/>
</dbReference>
<evidence type="ECO:0000256" key="4">
    <source>
        <dbReference type="RuleBase" id="RU364012"/>
    </source>
</evidence>
<organism evidence="6 7">
    <name type="scientific">Thalictrum thalictroides</name>
    <name type="common">Rue-anemone</name>
    <name type="synonym">Anemone thalictroides</name>
    <dbReference type="NCBI Taxonomy" id="46969"/>
    <lineage>
        <taxon>Eukaryota</taxon>
        <taxon>Viridiplantae</taxon>
        <taxon>Streptophyta</taxon>
        <taxon>Embryophyta</taxon>
        <taxon>Tracheophyta</taxon>
        <taxon>Spermatophyta</taxon>
        <taxon>Magnoliopsida</taxon>
        <taxon>Ranunculales</taxon>
        <taxon>Ranunculaceae</taxon>
        <taxon>Thalictroideae</taxon>
        <taxon>Thalictrum</taxon>
    </lineage>
</organism>
<keyword evidence="4" id="KW-0217">Developmental protein</keyword>
<dbReference type="GO" id="GO:0009908">
    <property type="term" value="P:flower development"/>
    <property type="evidence" value="ECO:0007669"/>
    <property type="project" value="UniProtKB-KW"/>
</dbReference>
<feature type="region of interest" description="Disordered" evidence="5">
    <location>
        <begin position="377"/>
        <end position="438"/>
    </location>
</feature>
<gene>
    <name evidence="6" type="ORF">FRX31_010911</name>
</gene>
<dbReference type="PANTHER" id="PTHR31791">
    <property type="entry name" value="FRIGIDA-LIKE PROTEIN 3-RELATED"/>
    <property type="match status" value="1"/>
</dbReference>
<dbReference type="Pfam" id="PF07899">
    <property type="entry name" value="Frigida"/>
    <property type="match status" value="1"/>
</dbReference>
<proteinExistence type="inferred from homology"/>
<keyword evidence="3 4" id="KW-0287">Flowering</keyword>
<evidence type="ECO:0000256" key="2">
    <source>
        <dbReference type="ARBA" id="ARBA00022782"/>
    </source>
</evidence>
<evidence type="ECO:0000313" key="7">
    <source>
        <dbReference type="Proteomes" id="UP000554482"/>
    </source>
</evidence>
<sequence>MATQVLDKDQVEKALNFFETQKSLLTNCTEQWKKLSTHFTSLEQSLAQKSKDLDSKLETLDSETKKTLESLEQRENSIPERETALIARVEEQKQAALLEFEKTVSGKVDLAETLKSLCRKMDSLELLRFITAKRKDAVTLRTQIALAIAEAVDSPRLVLDAVDDFIRNKDAKGGVSDRRWACGTLISALFPAEEKMLAIAGSIKERAAIVAEAWKTKIDSEEGGVRHVEAAMFLQMVVGFGIVSKFEQEFLQKLIMENPSRRDMPKLASALGFGEKIGDIIDELVKTGKEIDAVYFACECGLTERFPPVDLLTNNYKKSMEQAATILKNSDYSPTAKENAGNVELNSLKAIIKCVEDHKLESMFTLQNFKKRASQLEKFKADKRKSTSTSNKRTRGGGGGGSSAFRPTKFSRASDSYSSYGHRNPGPHHRSPAAGYSRSYNYPSQGVYKAPPSASYTSQYGAHSRSPAAHPQHYPLPPETMGAAGSQVAGSYGTQTSYGAYDYNSVAPSGYQPPYPQ</sequence>
<dbReference type="AlphaFoldDB" id="A0A7J6WRC1"/>
<dbReference type="InterPro" id="IPR012474">
    <property type="entry name" value="Frigida"/>
</dbReference>
<dbReference type="Proteomes" id="UP000554482">
    <property type="component" value="Unassembled WGS sequence"/>
</dbReference>
<feature type="compositionally biased region" description="Polar residues" evidence="5">
    <location>
        <begin position="411"/>
        <end position="421"/>
    </location>
</feature>
<keyword evidence="7" id="KW-1185">Reference proteome</keyword>
<name>A0A7J6WRC1_THATH</name>
<dbReference type="EMBL" id="JABWDY010011870">
    <property type="protein sequence ID" value="KAF5199503.1"/>
    <property type="molecule type" value="Genomic_DNA"/>
</dbReference>
<protein>
    <recommendedName>
        <fullName evidence="4">FRIGIDA-like protein</fullName>
    </recommendedName>
</protein>
<dbReference type="PANTHER" id="PTHR31791:SF10">
    <property type="entry name" value="FRIGIDA-LIKE PROTEIN"/>
    <property type="match status" value="1"/>
</dbReference>
<evidence type="ECO:0000256" key="5">
    <source>
        <dbReference type="SAM" id="MobiDB-lite"/>
    </source>
</evidence>
<evidence type="ECO:0000256" key="3">
    <source>
        <dbReference type="ARBA" id="ARBA00023089"/>
    </source>
</evidence>
<evidence type="ECO:0000256" key="1">
    <source>
        <dbReference type="ARBA" id="ARBA00008956"/>
    </source>
</evidence>